<dbReference type="NCBIfam" id="NF006734">
    <property type="entry name" value="PRK09266.1"/>
    <property type="match status" value="1"/>
</dbReference>
<comment type="similarity">
    <text evidence="1">Belongs to the class-IV pyridoxal-phosphate-dependent aminotransferase family.</text>
</comment>
<keyword evidence="3" id="KW-0808">Transferase</keyword>
<dbReference type="GO" id="GO:0008696">
    <property type="term" value="F:4-amino-4-deoxychorismate lyase activity"/>
    <property type="evidence" value="ECO:0007669"/>
    <property type="project" value="TreeGrafter"/>
</dbReference>
<name>A0A6I6E7C6_9MICO</name>
<evidence type="ECO:0000256" key="2">
    <source>
        <dbReference type="SAM" id="MobiDB-lite"/>
    </source>
</evidence>
<dbReference type="Gene3D" id="3.20.10.10">
    <property type="entry name" value="D-amino Acid Aminotransferase, subunit A, domain 2"/>
    <property type="match status" value="1"/>
</dbReference>
<feature type="region of interest" description="Disordered" evidence="2">
    <location>
        <begin position="90"/>
        <end position="113"/>
    </location>
</feature>
<dbReference type="Pfam" id="PF01063">
    <property type="entry name" value="Aminotran_4"/>
    <property type="match status" value="1"/>
</dbReference>
<dbReference type="InterPro" id="IPR036038">
    <property type="entry name" value="Aminotransferase-like"/>
</dbReference>
<dbReference type="InterPro" id="IPR001544">
    <property type="entry name" value="Aminotrans_IV"/>
</dbReference>
<reference evidence="3 4" key="1">
    <citation type="submission" date="2018-09" db="EMBL/GenBank/DDBJ databases">
        <title>Whole genome sequencing of Microbacterium oryzae strain MB-10T.</title>
        <authorList>
            <person name="Das S.K."/>
        </authorList>
    </citation>
    <scope>NUCLEOTIDE SEQUENCE [LARGE SCALE GENOMIC DNA]</scope>
    <source>
        <strain evidence="3 4">MB-10</strain>
    </source>
</reference>
<gene>
    <name evidence="3" type="ORF">D7D94_05320</name>
</gene>
<keyword evidence="3" id="KW-0032">Aminotransferase</keyword>
<evidence type="ECO:0000256" key="1">
    <source>
        <dbReference type="ARBA" id="ARBA00009320"/>
    </source>
</evidence>
<dbReference type="GO" id="GO:0008153">
    <property type="term" value="P:4-aminobenzoate biosynthetic process"/>
    <property type="evidence" value="ECO:0007669"/>
    <property type="project" value="TreeGrafter"/>
</dbReference>
<dbReference type="InterPro" id="IPR043132">
    <property type="entry name" value="BCAT-like_C"/>
</dbReference>
<dbReference type="RefSeq" id="WP_156241640.1">
    <property type="nucleotide sequence ID" value="NZ_BAAAZL010000006.1"/>
</dbReference>
<dbReference type="Proteomes" id="UP000422989">
    <property type="component" value="Chromosome"/>
</dbReference>
<proteinExistence type="inferred from homology"/>
<accession>A0A6I6E7C6</accession>
<dbReference type="InterPro" id="IPR050571">
    <property type="entry name" value="Class-IV_PLP-Dep_Aminotrnsfr"/>
</dbReference>
<sequence>MQQLDGAPAPATDLQQLALLGFGHFTTMRVEHGGVRGLSLHLDRLARDCRTVFDADLDRDRVRDLVSRAIADEPEPVLVRVTVFDTETALGAPGAPSRPRVLVTPRPATGPRPSALRVQTAAFMRDLPAVKHTGLFGALHARAEAQRAGWDDAVFADDRGRLSEGPTWNLGFAADGRIVWPEAEALAGVTAELLARTAAGTRAPVTRDDLAGMCAAFATNAGFGVRAISAIDDVAFDPDHPALAELERAYRAIPLEALAARR</sequence>
<dbReference type="GO" id="GO:0008483">
    <property type="term" value="F:transaminase activity"/>
    <property type="evidence" value="ECO:0007669"/>
    <property type="project" value="UniProtKB-KW"/>
</dbReference>
<dbReference type="AlphaFoldDB" id="A0A6I6E7C6"/>
<dbReference type="EMBL" id="CP032550">
    <property type="protein sequence ID" value="QGU27148.1"/>
    <property type="molecule type" value="Genomic_DNA"/>
</dbReference>
<dbReference type="PANTHER" id="PTHR42743">
    <property type="entry name" value="AMINO-ACID AMINOTRANSFERASE"/>
    <property type="match status" value="1"/>
</dbReference>
<dbReference type="GO" id="GO:0005829">
    <property type="term" value="C:cytosol"/>
    <property type="evidence" value="ECO:0007669"/>
    <property type="project" value="TreeGrafter"/>
</dbReference>
<dbReference type="OrthoDB" id="8912228at2"/>
<evidence type="ECO:0000313" key="4">
    <source>
        <dbReference type="Proteomes" id="UP000422989"/>
    </source>
</evidence>
<evidence type="ECO:0000313" key="3">
    <source>
        <dbReference type="EMBL" id="QGU27148.1"/>
    </source>
</evidence>
<dbReference type="PANTHER" id="PTHR42743:SF2">
    <property type="entry name" value="AMINODEOXYCHORISMATE LYASE"/>
    <property type="match status" value="1"/>
</dbReference>
<dbReference type="KEGG" id="moj:D7D94_05320"/>
<organism evidence="3 4">
    <name type="scientific">Microbacterium oryzae</name>
    <dbReference type="NCBI Taxonomy" id="743009"/>
    <lineage>
        <taxon>Bacteria</taxon>
        <taxon>Bacillati</taxon>
        <taxon>Actinomycetota</taxon>
        <taxon>Actinomycetes</taxon>
        <taxon>Micrococcales</taxon>
        <taxon>Microbacteriaceae</taxon>
        <taxon>Microbacterium</taxon>
    </lineage>
</organism>
<dbReference type="Gene3D" id="3.30.470.10">
    <property type="match status" value="1"/>
</dbReference>
<protein>
    <submittedName>
        <fullName evidence="3">Aminotransferase</fullName>
    </submittedName>
</protein>
<dbReference type="SUPFAM" id="SSF56752">
    <property type="entry name" value="D-aminoacid aminotransferase-like PLP-dependent enzymes"/>
    <property type="match status" value="1"/>
</dbReference>
<keyword evidence="4" id="KW-1185">Reference proteome</keyword>
<dbReference type="InterPro" id="IPR043131">
    <property type="entry name" value="BCAT-like_N"/>
</dbReference>